<evidence type="ECO:0000313" key="9">
    <source>
        <dbReference type="EMBL" id="GAA6267912.1"/>
    </source>
</evidence>
<dbReference type="RefSeq" id="WP_390469394.1">
    <property type="nucleotide sequence ID" value="NZ_BAABXL010000001.1"/>
</dbReference>
<dbReference type="Gene3D" id="1.10.3720.10">
    <property type="entry name" value="MetI-like"/>
    <property type="match status" value="1"/>
</dbReference>
<evidence type="ECO:0000256" key="1">
    <source>
        <dbReference type="ARBA" id="ARBA00004651"/>
    </source>
</evidence>
<organism evidence="9 10">
    <name type="scientific">Enterocloster alcoholdehydrogenati</name>
    <dbReference type="NCBI Taxonomy" id="2547410"/>
    <lineage>
        <taxon>Bacteria</taxon>
        <taxon>Bacillati</taxon>
        <taxon>Bacillota</taxon>
        <taxon>Clostridia</taxon>
        <taxon>Lachnospirales</taxon>
        <taxon>Lachnospiraceae</taxon>
        <taxon>Enterocloster</taxon>
    </lineage>
</organism>
<sequence>MTSTICHKRPMKRVQSLKTCMIWLFWAALWQAAHLVIQNDVIFVGPLDMIRALADLLPQASFWQTLLHSFFKISAGFLLAFSVGILLGWASYACPLIKDMLEPPMVLARSVPVASFVILALIWIGSDNLSVFISFLVVVPMIYAGTLTGLENTSRELLEMSRVFSISFFKRLRFIYIPAVHPYLISSCRTALGMSWKSGVAAEVIGIPQASIGEQLYYAKLYLDTAGLFAWTFAIILISTVFEWIFLKLLMGVRH</sequence>
<feature type="transmembrane region" description="Helical" evidence="7">
    <location>
        <begin position="171"/>
        <end position="192"/>
    </location>
</feature>
<evidence type="ECO:0000256" key="4">
    <source>
        <dbReference type="ARBA" id="ARBA00022692"/>
    </source>
</evidence>
<feature type="transmembrane region" description="Helical" evidence="7">
    <location>
        <begin position="73"/>
        <end position="94"/>
    </location>
</feature>
<proteinExistence type="inferred from homology"/>
<feature type="domain" description="ABC transmembrane type-1" evidence="8">
    <location>
        <begin position="62"/>
        <end position="246"/>
    </location>
</feature>
<dbReference type="EMBL" id="BAABXL010000001">
    <property type="protein sequence ID" value="GAA6267912.1"/>
    <property type="molecule type" value="Genomic_DNA"/>
</dbReference>
<gene>
    <name evidence="9" type="ORF">F130042H8_09720</name>
</gene>
<dbReference type="Proteomes" id="UP001600894">
    <property type="component" value="Unassembled WGS sequence"/>
</dbReference>
<keyword evidence="10" id="KW-1185">Reference proteome</keyword>
<feature type="transmembrane region" description="Helical" evidence="7">
    <location>
        <begin position="228"/>
        <end position="247"/>
    </location>
</feature>
<feature type="transmembrane region" description="Helical" evidence="7">
    <location>
        <begin position="106"/>
        <end position="125"/>
    </location>
</feature>
<evidence type="ECO:0000256" key="7">
    <source>
        <dbReference type="RuleBase" id="RU363032"/>
    </source>
</evidence>
<dbReference type="InterPro" id="IPR035906">
    <property type="entry name" value="MetI-like_sf"/>
</dbReference>
<dbReference type="PROSITE" id="PS50928">
    <property type="entry name" value="ABC_TM1"/>
    <property type="match status" value="1"/>
</dbReference>
<comment type="subcellular location">
    <subcellularLocation>
        <location evidence="1 7">Cell membrane</location>
        <topology evidence="1 7">Multi-pass membrane protein</topology>
    </subcellularLocation>
</comment>
<dbReference type="PANTHER" id="PTHR30151">
    <property type="entry name" value="ALKANE SULFONATE ABC TRANSPORTER-RELATED, MEMBRANE SUBUNIT"/>
    <property type="match status" value="1"/>
</dbReference>
<evidence type="ECO:0000256" key="2">
    <source>
        <dbReference type="ARBA" id="ARBA00022448"/>
    </source>
</evidence>
<dbReference type="CDD" id="cd06261">
    <property type="entry name" value="TM_PBP2"/>
    <property type="match status" value="1"/>
</dbReference>
<dbReference type="PANTHER" id="PTHR30151:SF0">
    <property type="entry name" value="ABC TRANSPORTER PERMEASE PROTEIN MJ0413-RELATED"/>
    <property type="match status" value="1"/>
</dbReference>
<evidence type="ECO:0000256" key="6">
    <source>
        <dbReference type="ARBA" id="ARBA00023136"/>
    </source>
</evidence>
<name>A0ABQ0AV57_9FIRM</name>
<evidence type="ECO:0000259" key="8">
    <source>
        <dbReference type="PROSITE" id="PS50928"/>
    </source>
</evidence>
<evidence type="ECO:0000256" key="3">
    <source>
        <dbReference type="ARBA" id="ARBA00022475"/>
    </source>
</evidence>
<reference evidence="9 10" key="1">
    <citation type="submission" date="2024-04" db="EMBL/GenBank/DDBJ databases">
        <title>Defined microbial consortia suppress multidrug-resistant proinflammatory Enterobacteriaceae via ecological control.</title>
        <authorList>
            <person name="Furuichi M."/>
            <person name="Kawaguchi T."/>
            <person name="Pust M."/>
            <person name="Yasuma K."/>
            <person name="Plichta D."/>
            <person name="Hasegawa N."/>
            <person name="Ohya T."/>
            <person name="Bhattarai S."/>
            <person name="Sasajima S."/>
            <person name="Aoto Y."/>
            <person name="Tuganbaev T."/>
            <person name="Yaginuma M."/>
            <person name="Ueda M."/>
            <person name="Okahashi N."/>
            <person name="Amafuji K."/>
            <person name="Kiridooshi Y."/>
            <person name="Sugita K."/>
            <person name="Strazar M."/>
            <person name="Skelly A."/>
            <person name="Suda W."/>
            <person name="Hattori M."/>
            <person name="Nakamoto N."/>
            <person name="Caballero S."/>
            <person name="Norman J."/>
            <person name="Olle B."/>
            <person name="Tanoue T."/>
            <person name="Arita M."/>
            <person name="Bucci V."/>
            <person name="Atarashi K."/>
            <person name="Xavier R."/>
            <person name="Honda K."/>
        </authorList>
    </citation>
    <scope>NUCLEOTIDE SEQUENCE [LARGE SCALE GENOMIC DNA]</scope>
    <source>
        <strain evidence="10">f13</strain>
    </source>
</reference>
<evidence type="ECO:0000313" key="10">
    <source>
        <dbReference type="Proteomes" id="UP001600894"/>
    </source>
</evidence>
<keyword evidence="4 7" id="KW-0812">Transmembrane</keyword>
<dbReference type="Pfam" id="PF00528">
    <property type="entry name" value="BPD_transp_1"/>
    <property type="match status" value="1"/>
</dbReference>
<keyword evidence="2 7" id="KW-0813">Transport</keyword>
<keyword evidence="6 7" id="KW-0472">Membrane</keyword>
<evidence type="ECO:0000256" key="5">
    <source>
        <dbReference type="ARBA" id="ARBA00022989"/>
    </source>
</evidence>
<keyword evidence="3" id="KW-1003">Cell membrane</keyword>
<protein>
    <submittedName>
        <fullName evidence="9">ABC transporter permease subunit</fullName>
    </submittedName>
</protein>
<dbReference type="SUPFAM" id="SSF161098">
    <property type="entry name" value="MetI-like"/>
    <property type="match status" value="1"/>
</dbReference>
<accession>A0ABQ0AV57</accession>
<keyword evidence="5 7" id="KW-1133">Transmembrane helix</keyword>
<dbReference type="InterPro" id="IPR000515">
    <property type="entry name" value="MetI-like"/>
</dbReference>
<comment type="similarity">
    <text evidence="7">Belongs to the binding-protein-dependent transport system permease family.</text>
</comment>
<comment type="caution">
    <text evidence="9">The sequence shown here is derived from an EMBL/GenBank/DDBJ whole genome shotgun (WGS) entry which is preliminary data.</text>
</comment>
<feature type="transmembrane region" description="Helical" evidence="7">
    <location>
        <begin position="131"/>
        <end position="150"/>
    </location>
</feature>